<dbReference type="RefSeq" id="WP_066431300.1">
    <property type="nucleotide sequence ID" value="NZ_LZRN01000006.1"/>
</dbReference>
<evidence type="ECO:0000313" key="1">
    <source>
        <dbReference type="EMBL" id="RAJ26657.1"/>
    </source>
</evidence>
<keyword evidence="2" id="KW-1185">Reference proteome</keyword>
<dbReference type="OrthoDB" id="5624888at2"/>
<dbReference type="Proteomes" id="UP000248987">
    <property type="component" value="Unassembled WGS sequence"/>
</dbReference>
<comment type="caution">
    <text evidence="1">The sequence shown here is derived from an EMBL/GenBank/DDBJ whole genome shotgun (WGS) entry which is preliminary data.</text>
</comment>
<gene>
    <name evidence="1" type="ORF">LX77_00912</name>
</gene>
<accession>A0A1A7R4T9</accession>
<evidence type="ECO:0000313" key="2">
    <source>
        <dbReference type="Proteomes" id="UP000248987"/>
    </source>
</evidence>
<dbReference type="AlphaFoldDB" id="A0A1A7R4T9"/>
<reference evidence="1 2" key="1">
    <citation type="submission" date="2018-06" db="EMBL/GenBank/DDBJ databases">
        <title>Genomic Encyclopedia of Archaeal and Bacterial Type Strains, Phase II (KMG-II): from individual species to whole genera.</title>
        <authorList>
            <person name="Goeker M."/>
        </authorList>
    </citation>
    <scope>NUCLEOTIDE SEQUENCE [LARGE SCALE GENOMIC DNA]</scope>
    <source>
        <strain evidence="1 2">DSM 12408</strain>
    </source>
</reference>
<dbReference type="CDD" id="cd22784">
    <property type="entry name" value="DPBB_MltA_YuiC-like"/>
    <property type="match status" value="1"/>
</dbReference>
<name>A0A1A7R4T9_9FLAO</name>
<dbReference type="STRING" id="49280.A9996_04275"/>
<organism evidence="1 2">
    <name type="scientific">Gelidibacter algens</name>
    <dbReference type="NCBI Taxonomy" id="49280"/>
    <lineage>
        <taxon>Bacteria</taxon>
        <taxon>Pseudomonadati</taxon>
        <taxon>Bacteroidota</taxon>
        <taxon>Flavobacteriia</taxon>
        <taxon>Flavobacteriales</taxon>
        <taxon>Flavobacteriaceae</taxon>
        <taxon>Gelidibacter</taxon>
    </lineage>
</organism>
<protein>
    <submittedName>
        <fullName evidence="1">3D (Asp-Asp-Asp) domain-containing protein</fullName>
    </submittedName>
</protein>
<sequence>MLTSCAEAQKEEPEYYWDSVTVIASAYNSTVRQTGNNPQITAFGDSLKPGMKYIAVSRDLLKNGLEYNTPVVIEGFEGVYLVKDKMHHKWRKHIDIYMGTDVEAARQWGRRKVCIDFRLPIKN</sequence>
<proteinExistence type="predicted"/>
<dbReference type="EMBL" id="QLLQ01000002">
    <property type="protein sequence ID" value="RAJ26657.1"/>
    <property type="molecule type" value="Genomic_DNA"/>
</dbReference>